<keyword evidence="1" id="KW-0805">Transcription regulation</keyword>
<dbReference type="AlphaFoldDB" id="A0A4Y6UY32"/>
<gene>
    <name evidence="5" type="ORF">FFV09_11625</name>
</gene>
<dbReference type="Gene3D" id="2.60.120.10">
    <property type="entry name" value="Jelly Rolls"/>
    <property type="match status" value="1"/>
</dbReference>
<dbReference type="SUPFAM" id="SSF46689">
    <property type="entry name" value="Homeodomain-like"/>
    <property type="match status" value="2"/>
</dbReference>
<evidence type="ECO:0000259" key="4">
    <source>
        <dbReference type="PROSITE" id="PS01124"/>
    </source>
</evidence>
<keyword evidence="3" id="KW-0804">Transcription</keyword>
<dbReference type="InterPro" id="IPR009057">
    <property type="entry name" value="Homeodomain-like_sf"/>
</dbReference>
<dbReference type="InterPro" id="IPR018060">
    <property type="entry name" value="HTH_AraC"/>
</dbReference>
<dbReference type="SMART" id="SM00342">
    <property type="entry name" value="HTH_ARAC"/>
    <property type="match status" value="1"/>
</dbReference>
<dbReference type="InterPro" id="IPR003313">
    <property type="entry name" value="AraC-bd"/>
</dbReference>
<dbReference type="PANTHER" id="PTHR43280">
    <property type="entry name" value="ARAC-FAMILY TRANSCRIPTIONAL REGULATOR"/>
    <property type="match status" value="1"/>
</dbReference>
<accession>A0A4Y6UY32</accession>
<dbReference type="Gene3D" id="1.10.10.60">
    <property type="entry name" value="Homeodomain-like"/>
    <property type="match status" value="2"/>
</dbReference>
<reference evidence="5 6" key="1">
    <citation type="submission" date="2019-06" db="EMBL/GenBank/DDBJ databases">
        <title>Saccharibacillus brassicae sp. nov., an endophytic bacterium isolated from Chinese cabbage seeds (Brassica pekinensis).</title>
        <authorList>
            <person name="Jiang L."/>
            <person name="Lee J."/>
            <person name="Kim S.W."/>
        </authorList>
    </citation>
    <scope>NUCLEOTIDE SEQUENCE [LARGE SCALE GENOMIC DNA]</scope>
    <source>
        <strain evidence="6">KCTC 43072 / ATSA2</strain>
    </source>
</reference>
<dbReference type="KEGG" id="saca:FFV09_11625"/>
<keyword evidence="6" id="KW-1185">Reference proteome</keyword>
<evidence type="ECO:0000256" key="1">
    <source>
        <dbReference type="ARBA" id="ARBA00023015"/>
    </source>
</evidence>
<organism evidence="5 6">
    <name type="scientific">Saccharibacillus brassicae</name>
    <dbReference type="NCBI Taxonomy" id="2583377"/>
    <lineage>
        <taxon>Bacteria</taxon>
        <taxon>Bacillati</taxon>
        <taxon>Bacillota</taxon>
        <taxon>Bacilli</taxon>
        <taxon>Bacillales</taxon>
        <taxon>Paenibacillaceae</taxon>
        <taxon>Saccharibacillus</taxon>
    </lineage>
</organism>
<dbReference type="GO" id="GO:0003700">
    <property type="term" value="F:DNA-binding transcription factor activity"/>
    <property type="evidence" value="ECO:0007669"/>
    <property type="project" value="InterPro"/>
</dbReference>
<keyword evidence="2" id="KW-0238">DNA-binding</keyword>
<proteinExistence type="predicted"/>
<dbReference type="InterPro" id="IPR037923">
    <property type="entry name" value="HTH-like"/>
</dbReference>
<evidence type="ECO:0000256" key="3">
    <source>
        <dbReference type="ARBA" id="ARBA00023163"/>
    </source>
</evidence>
<evidence type="ECO:0000313" key="5">
    <source>
        <dbReference type="EMBL" id="QDH21428.1"/>
    </source>
</evidence>
<dbReference type="GO" id="GO:0043565">
    <property type="term" value="F:sequence-specific DNA binding"/>
    <property type="evidence" value="ECO:0007669"/>
    <property type="project" value="InterPro"/>
</dbReference>
<feature type="domain" description="HTH araC/xylS-type" evidence="4">
    <location>
        <begin position="180"/>
        <end position="278"/>
    </location>
</feature>
<evidence type="ECO:0000256" key="2">
    <source>
        <dbReference type="ARBA" id="ARBA00023125"/>
    </source>
</evidence>
<evidence type="ECO:0000313" key="6">
    <source>
        <dbReference type="Proteomes" id="UP000316968"/>
    </source>
</evidence>
<dbReference type="InterPro" id="IPR014710">
    <property type="entry name" value="RmlC-like_jellyroll"/>
</dbReference>
<dbReference type="PANTHER" id="PTHR43280:SF28">
    <property type="entry name" value="HTH-TYPE TRANSCRIPTIONAL ACTIVATOR RHAS"/>
    <property type="match status" value="1"/>
</dbReference>
<dbReference type="InterPro" id="IPR018062">
    <property type="entry name" value="HTH_AraC-typ_CS"/>
</dbReference>
<name>A0A4Y6UY32_SACBS</name>
<dbReference type="Pfam" id="PF12833">
    <property type="entry name" value="HTH_18"/>
    <property type="match status" value="1"/>
</dbReference>
<dbReference type="PROSITE" id="PS00041">
    <property type="entry name" value="HTH_ARAC_FAMILY_1"/>
    <property type="match status" value="1"/>
</dbReference>
<dbReference type="Pfam" id="PF02311">
    <property type="entry name" value="AraC_binding"/>
    <property type="match status" value="1"/>
</dbReference>
<dbReference type="OrthoDB" id="506156at2"/>
<dbReference type="SUPFAM" id="SSF51215">
    <property type="entry name" value="Regulatory protein AraC"/>
    <property type="match status" value="1"/>
</dbReference>
<protein>
    <submittedName>
        <fullName evidence="5">AraC family transcriptional regulator</fullName>
    </submittedName>
</protein>
<dbReference type="Proteomes" id="UP000316968">
    <property type="component" value="Chromosome"/>
</dbReference>
<dbReference type="RefSeq" id="WP_141447973.1">
    <property type="nucleotide sequence ID" value="NZ_CP041217.1"/>
</dbReference>
<dbReference type="PROSITE" id="PS01124">
    <property type="entry name" value="HTH_ARAC_FAMILY_2"/>
    <property type="match status" value="1"/>
</dbReference>
<sequence length="279" mass="31948">MRELYYDNGKETFLVHYRSGTSYQMFTSHFHTTYEFFHMLSGQRKFFIKDRTFVIEAGDIVVVAPNVLHRTTNADTPDYERLVVNVHESHLAAVGGAARIPALRPLFERDYVLLRQGSYDPSAIDALSAEMVREVREERPGYEDYARALIVQLLIACCRQLPEQGGEQPASANPAHERIFEVVRYINAHYREELTLQHLAERLYMSPYSISRSFKEATGFTFVEYVNSVRVKEAIALLLHSSLKVKVIASKVGFGSVTHFGRVFKEVTGRAPLFYRKEG</sequence>
<dbReference type="EMBL" id="CP041217">
    <property type="protein sequence ID" value="QDH21428.1"/>
    <property type="molecule type" value="Genomic_DNA"/>
</dbReference>